<dbReference type="VEuPathDB" id="VectorBase:HLOH_064042"/>
<name>A0A9J6G1V5_HAELO</name>
<evidence type="ECO:0000313" key="3">
    <source>
        <dbReference type="Proteomes" id="UP000821853"/>
    </source>
</evidence>
<feature type="region of interest" description="Disordered" evidence="1">
    <location>
        <begin position="36"/>
        <end position="63"/>
    </location>
</feature>
<dbReference type="EMBL" id="JABSTR010000006">
    <property type="protein sequence ID" value="KAH9372430.1"/>
    <property type="molecule type" value="Genomic_DNA"/>
</dbReference>
<protein>
    <submittedName>
        <fullName evidence="2">Uncharacterized protein</fullName>
    </submittedName>
</protein>
<comment type="caution">
    <text evidence="2">The sequence shown here is derived from an EMBL/GenBank/DDBJ whole genome shotgun (WGS) entry which is preliminary data.</text>
</comment>
<keyword evidence="3" id="KW-1185">Reference proteome</keyword>
<gene>
    <name evidence="2" type="ORF">HPB48_010660</name>
</gene>
<evidence type="ECO:0000313" key="2">
    <source>
        <dbReference type="EMBL" id="KAH9372430.1"/>
    </source>
</evidence>
<sequence>MEPVVVQGEDISPDMVTPERGWLECYRQRGARTLQENQCVQPSSPTVKQDKFSRQPRKPIRPPQLPREYLKIIVRPRNGLDVTKAGIAELREAILRTAVLQTNEAREDISAQIQKTIS</sequence>
<organism evidence="2 3">
    <name type="scientific">Haemaphysalis longicornis</name>
    <name type="common">Bush tick</name>
    <dbReference type="NCBI Taxonomy" id="44386"/>
    <lineage>
        <taxon>Eukaryota</taxon>
        <taxon>Metazoa</taxon>
        <taxon>Ecdysozoa</taxon>
        <taxon>Arthropoda</taxon>
        <taxon>Chelicerata</taxon>
        <taxon>Arachnida</taxon>
        <taxon>Acari</taxon>
        <taxon>Parasitiformes</taxon>
        <taxon>Ixodida</taxon>
        <taxon>Ixodoidea</taxon>
        <taxon>Ixodidae</taxon>
        <taxon>Haemaphysalinae</taxon>
        <taxon>Haemaphysalis</taxon>
    </lineage>
</organism>
<proteinExistence type="predicted"/>
<feature type="compositionally biased region" description="Polar residues" evidence="1">
    <location>
        <begin position="36"/>
        <end position="47"/>
    </location>
</feature>
<reference evidence="2 3" key="1">
    <citation type="journal article" date="2020" name="Cell">
        <title>Large-Scale Comparative Analyses of Tick Genomes Elucidate Their Genetic Diversity and Vector Capacities.</title>
        <authorList>
            <consortium name="Tick Genome and Microbiome Consortium (TIGMIC)"/>
            <person name="Jia N."/>
            <person name="Wang J."/>
            <person name="Shi W."/>
            <person name="Du L."/>
            <person name="Sun Y."/>
            <person name="Zhan W."/>
            <person name="Jiang J.F."/>
            <person name="Wang Q."/>
            <person name="Zhang B."/>
            <person name="Ji P."/>
            <person name="Bell-Sakyi L."/>
            <person name="Cui X.M."/>
            <person name="Yuan T.T."/>
            <person name="Jiang B.G."/>
            <person name="Yang W.F."/>
            <person name="Lam T.T."/>
            <person name="Chang Q.C."/>
            <person name="Ding S.J."/>
            <person name="Wang X.J."/>
            <person name="Zhu J.G."/>
            <person name="Ruan X.D."/>
            <person name="Zhao L."/>
            <person name="Wei J.T."/>
            <person name="Ye R.Z."/>
            <person name="Que T.C."/>
            <person name="Du C.H."/>
            <person name="Zhou Y.H."/>
            <person name="Cheng J.X."/>
            <person name="Dai P.F."/>
            <person name="Guo W.B."/>
            <person name="Han X.H."/>
            <person name="Huang E.J."/>
            <person name="Li L.F."/>
            <person name="Wei W."/>
            <person name="Gao Y.C."/>
            <person name="Liu J.Z."/>
            <person name="Shao H.Z."/>
            <person name="Wang X."/>
            <person name="Wang C.C."/>
            <person name="Yang T.C."/>
            <person name="Huo Q.B."/>
            <person name="Li W."/>
            <person name="Chen H.Y."/>
            <person name="Chen S.E."/>
            <person name="Zhou L.G."/>
            <person name="Ni X.B."/>
            <person name="Tian J.H."/>
            <person name="Sheng Y."/>
            <person name="Liu T."/>
            <person name="Pan Y.S."/>
            <person name="Xia L.Y."/>
            <person name="Li J."/>
            <person name="Zhao F."/>
            <person name="Cao W.C."/>
        </authorList>
    </citation>
    <scope>NUCLEOTIDE SEQUENCE [LARGE SCALE GENOMIC DNA]</scope>
    <source>
        <strain evidence="2">HaeL-2018</strain>
    </source>
</reference>
<evidence type="ECO:0000256" key="1">
    <source>
        <dbReference type="SAM" id="MobiDB-lite"/>
    </source>
</evidence>
<dbReference type="Proteomes" id="UP000821853">
    <property type="component" value="Chromosome 4"/>
</dbReference>
<dbReference type="AlphaFoldDB" id="A0A9J6G1V5"/>
<accession>A0A9J6G1V5</accession>